<evidence type="ECO:0000313" key="1">
    <source>
        <dbReference type="EMBL" id="VWB08008.1"/>
    </source>
</evidence>
<dbReference type="RefSeq" id="WP_174936772.1">
    <property type="nucleotide sequence ID" value="NZ_CABVPY010000001.1"/>
</dbReference>
<name>A0A6P2GU87_BURL3</name>
<accession>A0A6P2GU87</accession>
<sequence>MNAILKSSAVPTAIGTAWEGGFYAGLITFGGDVYAQVVAPKALGQLADTHEWGKYGIEIAGAASFFDGASNTRAMAESGLVIAERVLELRIAGFDDWHIPARDQLELAYRGFKPTSEENWVYRNGDNPSSLPPGYPYAIHLPGQTLVELFREGGAEAFDEAWYWSSTQCSACHAWDQHFDVGCQYISLKSVSVRVRAFRSIKI</sequence>
<evidence type="ECO:0000313" key="2">
    <source>
        <dbReference type="Proteomes" id="UP000494170"/>
    </source>
</evidence>
<dbReference type="AlphaFoldDB" id="A0A6P2GU87"/>
<evidence type="ECO:0008006" key="3">
    <source>
        <dbReference type="Google" id="ProtNLM"/>
    </source>
</evidence>
<proteinExistence type="predicted"/>
<gene>
    <name evidence="1" type="ORF">BLA6863_00196</name>
</gene>
<organism evidence="1 2">
    <name type="scientific">Burkholderia lata (strain ATCC 17760 / DSM 23089 / LMG 22485 / NCIMB 9086 / R18194 / 383)</name>
    <dbReference type="NCBI Taxonomy" id="482957"/>
    <lineage>
        <taxon>Bacteria</taxon>
        <taxon>Pseudomonadati</taxon>
        <taxon>Pseudomonadota</taxon>
        <taxon>Betaproteobacteria</taxon>
        <taxon>Burkholderiales</taxon>
        <taxon>Burkholderiaceae</taxon>
        <taxon>Burkholderia</taxon>
        <taxon>Burkholderia cepacia complex</taxon>
    </lineage>
</organism>
<dbReference type="EMBL" id="CABVPY010000001">
    <property type="protein sequence ID" value="VWB08008.1"/>
    <property type="molecule type" value="Genomic_DNA"/>
</dbReference>
<reference evidence="1 2" key="1">
    <citation type="submission" date="2019-09" db="EMBL/GenBank/DDBJ databases">
        <authorList>
            <person name="Depoorter E."/>
        </authorList>
    </citation>
    <scope>NUCLEOTIDE SEQUENCE [LARGE SCALE GENOMIC DNA]</scope>
    <source>
        <strain evidence="1">LMG 6863</strain>
    </source>
</reference>
<protein>
    <recommendedName>
        <fullName evidence="3">DUF1566 domain-containing protein</fullName>
    </recommendedName>
</protein>
<dbReference type="Proteomes" id="UP000494170">
    <property type="component" value="Unassembled WGS sequence"/>
</dbReference>